<dbReference type="InterPro" id="IPR052051">
    <property type="entry name" value="TCR_complex_component"/>
</dbReference>
<feature type="chain" id="PRO_5046843318" description="Ig-like domain-containing protein" evidence="8">
    <location>
        <begin position="24"/>
        <end position="311"/>
    </location>
</feature>
<evidence type="ECO:0000313" key="10">
    <source>
        <dbReference type="Ensembl" id="ENSGMOP00000048301.1"/>
    </source>
</evidence>
<keyword evidence="7" id="KW-0325">Glycoprotein</keyword>
<dbReference type="CDD" id="cd00099">
    <property type="entry name" value="IgV"/>
    <property type="match status" value="1"/>
</dbReference>
<dbReference type="PROSITE" id="PS50835">
    <property type="entry name" value="IG_LIKE"/>
    <property type="match status" value="2"/>
</dbReference>
<dbReference type="PANTHER" id="PTHR19433">
    <property type="entry name" value="T-CELL RECEPTOR ALPHA CHAIN V REGION-RELATED"/>
    <property type="match status" value="1"/>
</dbReference>
<dbReference type="InterPro" id="IPR003599">
    <property type="entry name" value="Ig_sub"/>
</dbReference>
<keyword evidence="2" id="KW-1003">Cell membrane</keyword>
<protein>
    <recommendedName>
        <fullName evidence="9">Ig-like domain-containing protein</fullName>
    </recommendedName>
</protein>
<dbReference type="Ensembl" id="ENSGMOT00000039488.1">
    <property type="protein sequence ID" value="ENSGMOP00000048301.1"/>
    <property type="gene ID" value="ENSGMOG00000003771.2"/>
</dbReference>
<feature type="signal peptide" evidence="8">
    <location>
        <begin position="1"/>
        <end position="23"/>
    </location>
</feature>
<evidence type="ECO:0000256" key="7">
    <source>
        <dbReference type="ARBA" id="ARBA00023180"/>
    </source>
</evidence>
<keyword evidence="11" id="KW-1185">Reference proteome</keyword>
<evidence type="ECO:0000259" key="9">
    <source>
        <dbReference type="PROSITE" id="PS50835"/>
    </source>
</evidence>
<evidence type="ECO:0000256" key="4">
    <source>
        <dbReference type="ARBA" id="ARBA00022859"/>
    </source>
</evidence>
<comment type="subcellular location">
    <subcellularLocation>
        <location evidence="1">Cell membrane</location>
    </subcellularLocation>
</comment>
<keyword evidence="3 8" id="KW-0732">Signal</keyword>
<dbReference type="InterPro" id="IPR036179">
    <property type="entry name" value="Ig-like_dom_sf"/>
</dbReference>
<dbReference type="Pfam" id="PF07686">
    <property type="entry name" value="V-set"/>
    <property type="match status" value="2"/>
</dbReference>
<dbReference type="GO" id="GO:0005886">
    <property type="term" value="C:plasma membrane"/>
    <property type="evidence" value="ECO:0007669"/>
    <property type="project" value="UniProtKB-SubCell"/>
</dbReference>
<dbReference type="InterPro" id="IPR007110">
    <property type="entry name" value="Ig-like_dom"/>
</dbReference>
<dbReference type="SUPFAM" id="SSF48726">
    <property type="entry name" value="Immunoglobulin"/>
    <property type="match status" value="2"/>
</dbReference>
<organism evidence="10 11">
    <name type="scientific">Gadus morhua</name>
    <name type="common">Atlantic cod</name>
    <dbReference type="NCBI Taxonomy" id="8049"/>
    <lineage>
        <taxon>Eukaryota</taxon>
        <taxon>Metazoa</taxon>
        <taxon>Chordata</taxon>
        <taxon>Craniata</taxon>
        <taxon>Vertebrata</taxon>
        <taxon>Euteleostomi</taxon>
        <taxon>Actinopterygii</taxon>
        <taxon>Neopterygii</taxon>
        <taxon>Teleostei</taxon>
        <taxon>Neoteleostei</taxon>
        <taxon>Acanthomorphata</taxon>
        <taxon>Zeiogadaria</taxon>
        <taxon>Gadariae</taxon>
        <taxon>Gadiformes</taxon>
        <taxon>Gadoidei</taxon>
        <taxon>Gadidae</taxon>
        <taxon>Gadus</taxon>
    </lineage>
</organism>
<keyword evidence="4" id="KW-0391">Immunity</keyword>
<evidence type="ECO:0000256" key="8">
    <source>
        <dbReference type="SAM" id="SignalP"/>
    </source>
</evidence>
<evidence type="ECO:0000256" key="5">
    <source>
        <dbReference type="ARBA" id="ARBA00023136"/>
    </source>
</evidence>
<dbReference type="InterPro" id="IPR013783">
    <property type="entry name" value="Ig-like_fold"/>
</dbReference>
<evidence type="ECO:0000256" key="1">
    <source>
        <dbReference type="ARBA" id="ARBA00004236"/>
    </source>
</evidence>
<evidence type="ECO:0000256" key="6">
    <source>
        <dbReference type="ARBA" id="ARBA00023157"/>
    </source>
</evidence>
<evidence type="ECO:0000256" key="2">
    <source>
        <dbReference type="ARBA" id="ARBA00022475"/>
    </source>
</evidence>
<dbReference type="AlphaFoldDB" id="A0A8C5BK77"/>
<dbReference type="PANTHER" id="PTHR19433:SF133">
    <property type="entry name" value="IMMUNE-TYPE RECEPTOR 5 PRECURSOR-RELATED"/>
    <property type="match status" value="1"/>
</dbReference>
<dbReference type="Gene3D" id="2.60.40.10">
    <property type="entry name" value="Immunoglobulins"/>
    <property type="match status" value="2"/>
</dbReference>
<dbReference type="Proteomes" id="UP000694546">
    <property type="component" value="Chromosome 10"/>
</dbReference>
<feature type="domain" description="Ig-like" evidence="9">
    <location>
        <begin position="19"/>
        <end position="103"/>
    </location>
</feature>
<dbReference type="GO" id="GO:0009617">
    <property type="term" value="P:response to bacterium"/>
    <property type="evidence" value="ECO:0007669"/>
    <property type="project" value="TreeGrafter"/>
</dbReference>
<reference evidence="10" key="2">
    <citation type="submission" date="2025-09" db="UniProtKB">
        <authorList>
            <consortium name="Ensembl"/>
        </authorList>
    </citation>
    <scope>IDENTIFICATION</scope>
</reference>
<keyword evidence="5" id="KW-0472">Membrane</keyword>
<dbReference type="InterPro" id="IPR013106">
    <property type="entry name" value="Ig_V-set"/>
</dbReference>
<evidence type="ECO:0000256" key="3">
    <source>
        <dbReference type="ARBA" id="ARBA00022729"/>
    </source>
</evidence>
<accession>A0A8C5BK77</accession>
<dbReference type="SMART" id="SM00409">
    <property type="entry name" value="IG"/>
    <property type="match status" value="2"/>
</dbReference>
<name>A0A8C5BK77_GADMO</name>
<dbReference type="GO" id="GO:0002376">
    <property type="term" value="P:immune system process"/>
    <property type="evidence" value="ECO:0007669"/>
    <property type="project" value="UniProtKB-KW"/>
</dbReference>
<proteinExistence type="predicted"/>
<feature type="domain" description="Ig-like" evidence="9">
    <location>
        <begin position="132"/>
        <end position="246"/>
    </location>
</feature>
<reference evidence="10" key="1">
    <citation type="submission" date="2025-08" db="UniProtKB">
        <authorList>
            <consortium name="Ensembl"/>
        </authorList>
    </citation>
    <scope>IDENTIFICATION</scope>
</reference>
<keyword evidence="6" id="KW-1015">Disulfide bond</keyword>
<dbReference type="GeneTree" id="ENSGT01030000234530"/>
<evidence type="ECO:0000313" key="11">
    <source>
        <dbReference type="Proteomes" id="UP000694546"/>
    </source>
</evidence>
<sequence>MCSPLSFLCRAVALLLSVPRIVSLKTALLGDKVTLHCGAKKDDINILWYKQSIGHVPQKVALIVEEYSEFSPPFDSIFTAAKPDMDLNIRSVSKDDEANYFCQEHYSKNWSGLFLSVKGKISNPNDQRFVSQTVVQQPVSASAQLGDPVALQCSITSQRTEHSNQCQGEPSVYWFRSGPSHPAAIYMNGNRRGECQNSSGPPSAPQSCVYTLPKNNVDSSDAGTYYCALAACGEAVFGNGTKLDITGHYILLPTSSLLWKDGETNSLNYAELEFSGRKNQRREEEQRKDSGEPVFCCERNLPLKSIKQVQI</sequence>